<dbReference type="RefSeq" id="WP_379727597.1">
    <property type="nucleotide sequence ID" value="NZ_JBHSMS010000105.1"/>
</dbReference>
<dbReference type="EMBL" id="JBHSMS010000105">
    <property type="protein sequence ID" value="MFC5514121.1"/>
    <property type="molecule type" value="Genomic_DNA"/>
</dbReference>
<comment type="caution">
    <text evidence="2">The sequence shown here is derived from an EMBL/GenBank/DDBJ whole genome shotgun (WGS) entry which is preliminary data.</text>
</comment>
<keyword evidence="3" id="KW-1185">Reference proteome</keyword>
<evidence type="ECO:0000313" key="2">
    <source>
        <dbReference type="EMBL" id="MFC5514121.1"/>
    </source>
</evidence>
<gene>
    <name evidence="2" type="ORF">ACFPOU_23750</name>
</gene>
<feature type="compositionally biased region" description="Polar residues" evidence="1">
    <location>
        <begin position="1"/>
        <end position="14"/>
    </location>
</feature>
<dbReference type="Proteomes" id="UP001596031">
    <property type="component" value="Unassembled WGS sequence"/>
</dbReference>
<organism evidence="2 3">
    <name type="scientific">Massilia jejuensis</name>
    <dbReference type="NCBI Taxonomy" id="648894"/>
    <lineage>
        <taxon>Bacteria</taxon>
        <taxon>Pseudomonadati</taxon>
        <taxon>Pseudomonadota</taxon>
        <taxon>Betaproteobacteria</taxon>
        <taxon>Burkholderiales</taxon>
        <taxon>Oxalobacteraceae</taxon>
        <taxon>Telluria group</taxon>
        <taxon>Massilia</taxon>
    </lineage>
</organism>
<evidence type="ECO:0000313" key="3">
    <source>
        <dbReference type="Proteomes" id="UP001596031"/>
    </source>
</evidence>
<reference evidence="3" key="1">
    <citation type="journal article" date="2019" name="Int. J. Syst. Evol. Microbiol.">
        <title>The Global Catalogue of Microorganisms (GCM) 10K type strain sequencing project: providing services to taxonomists for standard genome sequencing and annotation.</title>
        <authorList>
            <consortium name="The Broad Institute Genomics Platform"/>
            <consortium name="The Broad Institute Genome Sequencing Center for Infectious Disease"/>
            <person name="Wu L."/>
            <person name="Ma J."/>
        </authorList>
    </citation>
    <scope>NUCLEOTIDE SEQUENCE [LARGE SCALE GENOMIC DNA]</scope>
    <source>
        <strain evidence="3">CCUG 38813</strain>
    </source>
</reference>
<feature type="region of interest" description="Disordered" evidence="1">
    <location>
        <begin position="1"/>
        <end position="23"/>
    </location>
</feature>
<evidence type="ECO:0000256" key="1">
    <source>
        <dbReference type="SAM" id="MobiDB-lite"/>
    </source>
</evidence>
<sequence>MSEKNATAEPQNCPQCGAPAEVRNPKPRRWFVACTKNSELASGHRVLGHPMFTKRDAILEWNKLS</sequence>
<accession>A0ABW0PPQ1</accession>
<name>A0ABW0PPQ1_9BURK</name>
<protein>
    <recommendedName>
        <fullName evidence="4">Restriction alleviation protein Lar</fullName>
    </recommendedName>
</protein>
<proteinExistence type="predicted"/>
<evidence type="ECO:0008006" key="4">
    <source>
        <dbReference type="Google" id="ProtNLM"/>
    </source>
</evidence>